<feature type="transmembrane region" description="Helical" evidence="1">
    <location>
        <begin position="405"/>
        <end position="422"/>
    </location>
</feature>
<gene>
    <name evidence="2" type="ORF">F0A17_06850</name>
</gene>
<feature type="transmembrane region" description="Helical" evidence="1">
    <location>
        <begin position="23"/>
        <end position="47"/>
    </location>
</feature>
<keyword evidence="3" id="KW-1185">Reference proteome</keyword>
<keyword evidence="1" id="KW-0472">Membrane</keyword>
<proteinExistence type="predicted"/>
<feature type="transmembrane region" description="Helical" evidence="1">
    <location>
        <begin position="161"/>
        <end position="182"/>
    </location>
</feature>
<evidence type="ECO:0000313" key="3">
    <source>
        <dbReference type="Proteomes" id="UP000486760"/>
    </source>
</evidence>
<comment type="caution">
    <text evidence="2">The sequence shown here is derived from an EMBL/GenBank/DDBJ whole genome shotgun (WGS) entry which is preliminary data.</text>
</comment>
<dbReference type="PANTHER" id="PTHR34219:SF1">
    <property type="entry name" value="PEPSY DOMAIN-CONTAINING PROTEIN"/>
    <property type="match status" value="1"/>
</dbReference>
<dbReference type="EMBL" id="VTPY01000003">
    <property type="protein sequence ID" value="KAA0012655.1"/>
    <property type="molecule type" value="Genomic_DNA"/>
</dbReference>
<feature type="transmembrane region" description="Helical" evidence="1">
    <location>
        <begin position="428"/>
        <end position="449"/>
    </location>
</feature>
<feature type="transmembrane region" description="Helical" evidence="1">
    <location>
        <begin position="372"/>
        <end position="393"/>
    </location>
</feature>
<evidence type="ECO:0000313" key="2">
    <source>
        <dbReference type="EMBL" id="KAA0012655.1"/>
    </source>
</evidence>
<sequence>MARQPATTSRRTGRLLLALMTRLHAYIGLLVAPFLLVAALSGIAYVLTPSFEAWLYHGALTGVQGGTAQPLALQVETAQQALNAAALPAAVRPAPYPGDTTRVMFAAPDLGPSEHRAIFVDPVTLAIKGDMTVYGTSGVLPLRTTIDLFHRQLLMGDAGRLYSELAASWLWVAAVAGLVLWLQRRRALRAQQGPTALRRRHATLGALAALALLFFSATGLTWSKWAGGNIAELRHAWGWSTPSVSTLLPETLPQAHDGHVGHGEHDEHGHVQAPDADRLRLTDFDRALSAARTAGIDAELVQIEPPHGEGRAWRVAEIDRRWPTQVDQVALHPQTMAIIDRIDFATFPLAAKLTRWGIDLHMGVLFGLPNQLALATMATGLVVLVCWGYTMWWRRKRSTQRRTQETLSEVFAALPGCARLGVMMSAVALGLALPVLGASLLVFVAVDLLRWRMRQRRTAAMTSDR</sequence>
<keyword evidence="1" id="KW-1133">Transmembrane helix</keyword>
<dbReference type="Pfam" id="PF03929">
    <property type="entry name" value="PepSY_TM"/>
    <property type="match status" value="1"/>
</dbReference>
<organism evidence="2 3">
    <name type="scientific">Billgrantia pellis</name>
    <dbReference type="NCBI Taxonomy" id="2606936"/>
    <lineage>
        <taxon>Bacteria</taxon>
        <taxon>Pseudomonadati</taxon>
        <taxon>Pseudomonadota</taxon>
        <taxon>Gammaproteobacteria</taxon>
        <taxon>Oceanospirillales</taxon>
        <taxon>Halomonadaceae</taxon>
        <taxon>Billgrantia</taxon>
    </lineage>
</organism>
<accession>A0A7V7G3K8</accession>
<dbReference type="InterPro" id="IPR005625">
    <property type="entry name" value="PepSY-ass_TM"/>
</dbReference>
<protein>
    <submittedName>
        <fullName evidence="2">PepSY domain-containing protein</fullName>
    </submittedName>
</protein>
<keyword evidence="1" id="KW-0812">Transmembrane</keyword>
<feature type="transmembrane region" description="Helical" evidence="1">
    <location>
        <begin position="202"/>
        <end position="222"/>
    </location>
</feature>
<evidence type="ECO:0000256" key="1">
    <source>
        <dbReference type="SAM" id="Phobius"/>
    </source>
</evidence>
<dbReference type="RefSeq" id="WP_149327610.1">
    <property type="nucleotide sequence ID" value="NZ_VTPY01000003.1"/>
</dbReference>
<name>A0A7V7G3K8_9GAMM</name>
<dbReference type="Proteomes" id="UP000486760">
    <property type="component" value="Unassembled WGS sequence"/>
</dbReference>
<dbReference type="PANTHER" id="PTHR34219">
    <property type="entry name" value="IRON-REGULATED INNER MEMBRANE PROTEIN-RELATED"/>
    <property type="match status" value="1"/>
</dbReference>
<dbReference type="AlphaFoldDB" id="A0A7V7G3K8"/>
<reference evidence="2 3" key="1">
    <citation type="submission" date="2019-08" db="EMBL/GenBank/DDBJ databases">
        <title>Bioinformatics analysis of the strain L3 and L5.</title>
        <authorList>
            <person name="Li X."/>
        </authorList>
    </citation>
    <scope>NUCLEOTIDE SEQUENCE [LARGE SCALE GENOMIC DNA]</scope>
    <source>
        <strain evidence="2 3">L5</strain>
    </source>
</reference>